<gene>
    <name evidence="2" type="ORF">AAY42_10835</name>
</gene>
<evidence type="ECO:0000256" key="1">
    <source>
        <dbReference type="SAM" id="Phobius"/>
    </source>
</evidence>
<evidence type="ECO:0000313" key="2">
    <source>
        <dbReference type="EMBL" id="KQC30319.1"/>
    </source>
</evidence>
<evidence type="ECO:0000313" key="3">
    <source>
        <dbReference type="Proteomes" id="UP000050827"/>
    </source>
</evidence>
<dbReference type="SUPFAM" id="SSF82185">
    <property type="entry name" value="Histone H3 K4-specific methyltransferase SET7/9 N-terminal domain"/>
    <property type="match status" value="1"/>
</dbReference>
<proteinExistence type="predicted"/>
<accession>A0A0Q1CHA9</accession>
<dbReference type="OrthoDB" id="671157at2"/>
<keyword evidence="1" id="KW-0472">Membrane</keyword>
<feature type="transmembrane region" description="Helical" evidence="1">
    <location>
        <begin position="7"/>
        <end position="26"/>
    </location>
</feature>
<dbReference type="EMBL" id="LCTZ01000002">
    <property type="protein sequence ID" value="KQC30319.1"/>
    <property type="molecule type" value="Genomic_DNA"/>
</dbReference>
<protein>
    <recommendedName>
        <fullName evidence="4">DUF3352 domain-containing protein</fullName>
    </recommendedName>
</protein>
<evidence type="ECO:0008006" key="4">
    <source>
        <dbReference type="Google" id="ProtNLM"/>
    </source>
</evidence>
<dbReference type="Proteomes" id="UP000050827">
    <property type="component" value="Unassembled WGS sequence"/>
</dbReference>
<dbReference type="Pfam" id="PF11832">
    <property type="entry name" value="DUF3352"/>
    <property type="match status" value="1"/>
</dbReference>
<reference evidence="2 3" key="1">
    <citation type="submission" date="2015-04" db="EMBL/GenBank/DDBJ databases">
        <title>Complete genome of flavobacterium.</title>
        <authorList>
            <person name="Kwon Y.M."/>
            <person name="Kim S.-J."/>
        </authorList>
    </citation>
    <scope>NUCLEOTIDE SEQUENCE [LARGE SCALE GENOMIC DNA]</scope>
    <source>
        <strain evidence="2 3">DK169</strain>
    </source>
</reference>
<keyword evidence="3" id="KW-1185">Reference proteome</keyword>
<organism evidence="2 3">
    <name type="scientific">Flagellimonas eckloniae</name>
    <dbReference type="NCBI Taxonomy" id="346185"/>
    <lineage>
        <taxon>Bacteria</taxon>
        <taxon>Pseudomonadati</taxon>
        <taxon>Bacteroidota</taxon>
        <taxon>Flavobacteriia</taxon>
        <taxon>Flavobacteriales</taxon>
        <taxon>Flavobacteriaceae</taxon>
        <taxon>Flagellimonas</taxon>
    </lineage>
</organism>
<name>A0A0Q1CHA9_9FLAO</name>
<sequence length="660" mass="77183">MMKKRFLFGLLALFLIYIGYLLYILVLSPKTNLQSIYLIPKDAVFIIESEKPIESWKKISKSNAWSHLNKNGYFAELTENIQKFDTIFNNNHKLFEFFDGRSLFISIHMVTQKDYGIFYVLDLKRIAKLNLLKTYLNTLLNENYTLSKRSYHNYEIIEVYDHKNKETMYLSFVKNQLVASYTHTLVEASIDQYKEPILGRDLNFIEVNQKVGYEDLFRLYLQYDFLDDYYKRFSDKPTDWMTNVSQNFLFSGFSFDLDKNSTITANGYTNISFENENYLEALQKSGTAKRTIPKIAPKRTALYVSYGFNSFSEFYENFELVQESSNSEDFESYKAGIAKVEQFLKIDVKENFVNWIGDEIALLQIKSEISKGKNDLALVLNTTDIDDAKTHLEFLLKQIKKKTPVKFKAVTYKEHEINFLSIKGFFKMLLGKRFQEFDKPYFTLIDDYVVFSNNPNTLKSIIDDFVAKETLSTSEDFIDFDKKFESTSSLFAYSNIPVLYDNMYALADASTKIQLRKNKNFIICFPQIGLQLTPEENLFESRLVVSYQDVEDVKKSAQFQEKQLQNIKKQTSSPNNDPDAVFNLKTIYPTDLNAKSFAKKYSSGAIRFKVELKDGLKHGSYTEYYTNGAEKITGRFRKDEQVGTWRYFDNDGKLVRKKRF</sequence>
<dbReference type="InterPro" id="IPR021787">
    <property type="entry name" value="DUF3352"/>
</dbReference>
<keyword evidence="1" id="KW-1133">Transmembrane helix</keyword>
<comment type="caution">
    <text evidence="2">The sequence shown here is derived from an EMBL/GenBank/DDBJ whole genome shotgun (WGS) entry which is preliminary data.</text>
</comment>
<keyword evidence="1" id="KW-0812">Transmembrane</keyword>
<dbReference type="STRING" id="346185.AAY42_10835"/>
<dbReference type="AlphaFoldDB" id="A0A0Q1CHA9"/>
<dbReference type="Gene3D" id="2.20.110.10">
    <property type="entry name" value="Histone H3 K4-specific methyltransferase SET7/9 N-terminal domain"/>
    <property type="match status" value="1"/>
</dbReference>